<reference evidence="2" key="1">
    <citation type="journal article" date="2020" name="Stud. Mycol.">
        <title>101 Dothideomycetes genomes: a test case for predicting lifestyles and emergence of pathogens.</title>
        <authorList>
            <person name="Haridas S."/>
            <person name="Albert R."/>
            <person name="Binder M."/>
            <person name="Bloem J."/>
            <person name="Labutti K."/>
            <person name="Salamov A."/>
            <person name="Andreopoulos B."/>
            <person name="Baker S."/>
            <person name="Barry K."/>
            <person name="Bills G."/>
            <person name="Bluhm B."/>
            <person name="Cannon C."/>
            <person name="Castanera R."/>
            <person name="Culley D."/>
            <person name="Daum C."/>
            <person name="Ezra D."/>
            <person name="Gonzalez J."/>
            <person name="Henrissat B."/>
            <person name="Kuo A."/>
            <person name="Liang C."/>
            <person name="Lipzen A."/>
            <person name="Lutzoni F."/>
            <person name="Magnuson J."/>
            <person name="Mondo S."/>
            <person name="Nolan M."/>
            <person name="Ohm R."/>
            <person name="Pangilinan J."/>
            <person name="Park H.-J."/>
            <person name="Ramirez L."/>
            <person name="Alfaro M."/>
            <person name="Sun H."/>
            <person name="Tritt A."/>
            <person name="Yoshinaga Y."/>
            <person name="Zwiers L.-H."/>
            <person name="Turgeon B."/>
            <person name="Goodwin S."/>
            <person name="Spatafora J."/>
            <person name="Crous P."/>
            <person name="Grigoriev I."/>
        </authorList>
    </citation>
    <scope>NUCLEOTIDE SEQUENCE</scope>
    <source>
        <strain evidence="2">CBS 175.79</strain>
    </source>
</reference>
<dbReference type="RefSeq" id="XP_033386146.1">
    <property type="nucleotide sequence ID" value="XM_033530941.1"/>
</dbReference>
<name>A0A6A5XYA2_9PLEO</name>
<keyword evidence="3" id="KW-1185">Reference proteome</keyword>
<proteinExistence type="predicted"/>
<feature type="region of interest" description="Disordered" evidence="1">
    <location>
        <begin position="1"/>
        <end position="45"/>
    </location>
</feature>
<evidence type="ECO:0000313" key="2">
    <source>
        <dbReference type="EMBL" id="KAF2017807.1"/>
    </source>
</evidence>
<dbReference type="Proteomes" id="UP000799778">
    <property type="component" value="Unassembled WGS sequence"/>
</dbReference>
<dbReference type="EMBL" id="ML978068">
    <property type="protein sequence ID" value="KAF2017807.1"/>
    <property type="molecule type" value="Genomic_DNA"/>
</dbReference>
<organism evidence="2 3">
    <name type="scientific">Aaosphaeria arxii CBS 175.79</name>
    <dbReference type="NCBI Taxonomy" id="1450172"/>
    <lineage>
        <taxon>Eukaryota</taxon>
        <taxon>Fungi</taxon>
        <taxon>Dikarya</taxon>
        <taxon>Ascomycota</taxon>
        <taxon>Pezizomycotina</taxon>
        <taxon>Dothideomycetes</taxon>
        <taxon>Pleosporomycetidae</taxon>
        <taxon>Pleosporales</taxon>
        <taxon>Pleosporales incertae sedis</taxon>
        <taxon>Aaosphaeria</taxon>
    </lineage>
</organism>
<dbReference type="AlphaFoldDB" id="A0A6A5XYA2"/>
<evidence type="ECO:0000313" key="3">
    <source>
        <dbReference type="Proteomes" id="UP000799778"/>
    </source>
</evidence>
<sequence length="615" mass="68330">MASPQPRSPIHIARPSSMPEHLPSSPRGRSAARTPELHRSNTSQHGLRRWMTRFLDVEGETYSFAFGRAVEGESYSLAFGRAIEDDLAYLMADSERPSMVCEGAKVRFPDDCVENTRGVHAEDDVYSAAPKSHERGGRECRNFDAEKECGDGFGSATVVRMRAEGVAEQFKRLRSRSLESDSENLSDDWVVGGWDSGANVGERSVESGYGVVEADNDDLDLEFIALYRDDEDGESTVPEYDDVYLEAVAAELLRDDTVSRASSSLSGSQSFDVSGFYGSDCEPLIVKPLDGECEGCETASASSSQSDNQSVVGSLFCGSDYGESHSIGGNGSNHGYKNNRKARVLMEIPVPIDLAHRLDDQNDTAAFENLLVSLQQKSRGDVGLRIMTDDRCPAANPSTDSLEGTSTVDFFLKDDFIPTTVLNNDDTFLGPVQGGESHQLRPFIVFDRDSQSEFEYTALREALRADSLTYEGLCTDTERVEMSAFESWASSVDLNELSWLDLSDDEDVIDRVPAELPWARMGDVQQEDVDLSEFHSKDVIEMIEVIGTKTSNSSRRAHGKYNVHPAGERYTNRNDHEIPRWDGHSRFVLSPGFYERWKLARIRGNRNNVDAVWRE</sequence>
<accession>A0A6A5XYA2</accession>
<dbReference type="GeneID" id="54288338"/>
<evidence type="ECO:0000256" key="1">
    <source>
        <dbReference type="SAM" id="MobiDB-lite"/>
    </source>
</evidence>
<gene>
    <name evidence="2" type="ORF">BU24DRAFT_449402</name>
</gene>
<protein>
    <submittedName>
        <fullName evidence="2">Uncharacterized protein</fullName>
    </submittedName>
</protein>